<keyword evidence="3" id="KW-1185">Reference proteome</keyword>
<dbReference type="Gene3D" id="1.20.120.1620">
    <property type="match status" value="1"/>
</dbReference>
<dbReference type="InterPro" id="IPR038314">
    <property type="entry name" value="T6SS_sf"/>
</dbReference>
<sequence>MPISQYVAFLAFFICMTTYASESDDMDHHQKSAQEYLHNYGIAYCLSKAEHYREEAGIAMGGYFQLGQHGIDAQQHVRAYIDRQLEEHLGGYKNSPMQAYLMRCLEISYSEEYREHVADVLDHFKD</sequence>
<dbReference type="RefSeq" id="WP_166225748.1">
    <property type="nucleotide sequence ID" value="NZ_CP049801.1"/>
</dbReference>
<dbReference type="KEGG" id="asha:G8E00_14535"/>
<feature type="signal peptide" evidence="1">
    <location>
        <begin position="1"/>
        <end position="20"/>
    </location>
</feature>
<feature type="chain" id="PRO_5026034984" description="Type VI secretion protein" evidence="1">
    <location>
        <begin position="21"/>
        <end position="126"/>
    </location>
</feature>
<evidence type="ECO:0000313" key="3">
    <source>
        <dbReference type="Proteomes" id="UP000502297"/>
    </source>
</evidence>
<dbReference type="AlphaFoldDB" id="A0A6G8RYX2"/>
<accession>A0A6G8RYX2</accession>
<keyword evidence="1" id="KW-0732">Signal</keyword>
<evidence type="ECO:0000313" key="2">
    <source>
        <dbReference type="EMBL" id="QIO07065.1"/>
    </source>
</evidence>
<gene>
    <name evidence="2" type="ORF">G8E00_14535</name>
</gene>
<evidence type="ECO:0008006" key="4">
    <source>
        <dbReference type="Google" id="ProtNLM"/>
    </source>
</evidence>
<evidence type="ECO:0000256" key="1">
    <source>
        <dbReference type="SAM" id="SignalP"/>
    </source>
</evidence>
<proteinExistence type="predicted"/>
<reference evidence="2 3" key="1">
    <citation type="submission" date="2020-03" db="EMBL/GenBank/DDBJ databases">
        <authorList>
            <person name="Zhu W."/>
        </authorList>
    </citation>
    <scope>NUCLEOTIDE SEQUENCE [LARGE SCALE GENOMIC DNA]</scope>
    <source>
        <strain evidence="2 3">323-1</strain>
    </source>
</reference>
<protein>
    <recommendedName>
        <fullName evidence="4">Type VI secretion protein</fullName>
    </recommendedName>
</protein>
<dbReference type="Proteomes" id="UP000502297">
    <property type="component" value="Chromosome"/>
</dbReference>
<dbReference type="EMBL" id="CP049801">
    <property type="protein sequence ID" value="QIO07065.1"/>
    <property type="molecule type" value="Genomic_DNA"/>
</dbReference>
<name>A0A6G8RYX2_9GAMM</name>
<organism evidence="2 3">
    <name type="scientific">Acinetobacter shaoyimingii</name>
    <dbReference type="NCBI Taxonomy" id="2715164"/>
    <lineage>
        <taxon>Bacteria</taxon>
        <taxon>Pseudomonadati</taxon>
        <taxon>Pseudomonadota</taxon>
        <taxon>Gammaproteobacteria</taxon>
        <taxon>Moraxellales</taxon>
        <taxon>Moraxellaceae</taxon>
        <taxon>Acinetobacter</taxon>
    </lineage>
</organism>